<comment type="caution">
    <text evidence="1">The sequence shown here is derived from an EMBL/GenBank/DDBJ whole genome shotgun (WGS) entry which is preliminary data.</text>
</comment>
<organism evidence="1 2">
    <name type="scientific">Prorocentrum cordatum</name>
    <dbReference type="NCBI Taxonomy" id="2364126"/>
    <lineage>
        <taxon>Eukaryota</taxon>
        <taxon>Sar</taxon>
        <taxon>Alveolata</taxon>
        <taxon>Dinophyceae</taxon>
        <taxon>Prorocentrales</taxon>
        <taxon>Prorocentraceae</taxon>
        <taxon>Prorocentrum</taxon>
    </lineage>
</organism>
<evidence type="ECO:0000313" key="1">
    <source>
        <dbReference type="EMBL" id="CAK0890187.1"/>
    </source>
</evidence>
<name>A0ABN9WTV3_9DINO</name>
<dbReference type="Proteomes" id="UP001189429">
    <property type="component" value="Unassembled WGS sequence"/>
</dbReference>
<dbReference type="EMBL" id="CAUYUJ010019315">
    <property type="protein sequence ID" value="CAK0890187.1"/>
    <property type="molecule type" value="Genomic_DNA"/>
</dbReference>
<feature type="non-terminal residue" evidence="1">
    <location>
        <position position="1"/>
    </location>
</feature>
<sequence length="92" mass="9703">GAIQRAFYRRRLPAGMEPLFSLPAISNGYICFKCISGAPIGIGDFARPLVAVTPTGWSWTLHVCESALTRALSDAGFQGGEMILGGGSPHPL</sequence>
<proteinExistence type="predicted"/>
<accession>A0ABN9WTV3</accession>
<protein>
    <submittedName>
        <fullName evidence="1">Uncharacterized protein</fullName>
    </submittedName>
</protein>
<reference evidence="1" key="1">
    <citation type="submission" date="2023-10" db="EMBL/GenBank/DDBJ databases">
        <authorList>
            <person name="Chen Y."/>
            <person name="Shah S."/>
            <person name="Dougan E. K."/>
            <person name="Thang M."/>
            <person name="Chan C."/>
        </authorList>
    </citation>
    <scope>NUCLEOTIDE SEQUENCE [LARGE SCALE GENOMIC DNA]</scope>
</reference>
<gene>
    <name evidence="1" type="ORF">PCOR1329_LOCUS70484</name>
</gene>
<evidence type="ECO:0000313" key="2">
    <source>
        <dbReference type="Proteomes" id="UP001189429"/>
    </source>
</evidence>
<keyword evidence="2" id="KW-1185">Reference proteome</keyword>
<feature type="non-terminal residue" evidence="1">
    <location>
        <position position="92"/>
    </location>
</feature>